<evidence type="ECO:0000256" key="9">
    <source>
        <dbReference type="ARBA" id="ARBA00066480"/>
    </source>
</evidence>
<evidence type="ECO:0000256" key="6">
    <source>
        <dbReference type="ARBA" id="ARBA00022842"/>
    </source>
</evidence>
<dbReference type="FunFam" id="3.90.79.10:FF:000035">
    <property type="entry name" value="Uridine diphosphate glucose pyrophosphatase"/>
    <property type="match status" value="1"/>
</dbReference>
<comment type="catalytic activity">
    <reaction evidence="7">
        <text>UDP-sugar + H2O = UMP + alpha-D-aldose 1-phosphate.</text>
        <dbReference type="EC" id="3.6.1.45"/>
    </reaction>
</comment>
<dbReference type="GO" id="GO:0008768">
    <property type="term" value="F:UDP-sugar diphosphatase activity"/>
    <property type="evidence" value="ECO:0007669"/>
    <property type="project" value="UniProtKB-EC"/>
</dbReference>
<evidence type="ECO:0000256" key="3">
    <source>
        <dbReference type="ARBA" id="ARBA00011738"/>
    </source>
</evidence>
<dbReference type="Gene3D" id="3.90.79.10">
    <property type="entry name" value="Nucleoside Triphosphate Pyrophosphohydrolase"/>
    <property type="match status" value="1"/>
</dbReference>
<dbReference type="SUPFAM" id="SSF55811">
    <property type="entry name" value="Nudix"/>
    <property type="match status" value="1"/>
</dbReference>
<evidence type="ECO:0000313" key="13">
    <source>
        <dbReference type="EMBL" id="CAH1106336.1"/>
    </source>
</evidence>
<evidence type="ECO:0000313" key="14">
    <source>
        <dbReference type="Proteomes" id="UP001153636"/>
    </source>
</evidence>
<gene>
    <name evidence="13" type="ORF">PSYICH_LOCUS7111</name>
</gene>
<dbReference type="CDD" id="cd18887">
    <property type="entry name" value="NUDIX_UGPPase_Nudt14"/>
    <property type="match status" value="1"/>
</dbReference>
<organism evidence="13 14">
    <name type="scientific">Psylliodes chrysocephalus</name>
    <dbReference type="NCBI Taxonomy" id="3402493"/>
    <lineage>
        <taxon>Eukaryota</taxon>
        <taxon>Metazoa</taxon>
        <taxon>Ecdysozoa</taxon>
        <taxon>Arthropoda</taxon>
        <taxon>Hexapoda</taxon>
        <taxon>Insecta</taxon>
        <taxon>Pterygota</taxon>
        <taxon>Neoptera</taxon>
        <taxon>Endopterygota</taxon>
        <taxon>Coleoptera</taxon>
        <taxon>Polyphaga</taxon>
        <taxon>Cucujiformia</taxon>
        <taxon>Chrysomeloidea</taxon>
        <taxon>Chrysomelidae</taxon>
        <taxon>Galerucinae</taxon>
        <taxon>Alticini</taxon>
        <taxon>Psylliodes</taxon>
    </lineage>
</organism>
<evidence type="ECO:0000256" key="8">
    <source>
        <dbReference type="ARBA" id="ARBA00054674"/>
    </source>
</evidence>
<reference evidence="13" key="1">
    <citation type="submission" date="2022-01" db="EMBL/GenBank/DDBJ databases">
        <authorList>
            <person name="King R."/>
        </authorList>
    </citation>
    <scope>NUCLEOTIDE SEQUENCE</scope>
</reference>
<protein>
    <recommendedName>
        <fullName evidence="10">Uridine diphosphate glucose pyrophosphatase NUDT14</fullName>
        <ecNumber evidence="9">3.6.1.45</ecNumber>
    </recommendedName>
    <alternativeName>
        <fullName evidence="11">Nucleoside diphosphate-linked moiety X motif 14</fullName>
    </alternativeName>
</protein>
<dbReference type="PROSITE" id="PS51462">
    <property type="entry name" value="NUDIX"/>
    <property type="match status" value="1"/>
</dbReference>
<dbReference type="PANTHER" id="PTHR11839">
    <property type="entry name" value="UDP/ADP-SUGAR PYROPHOSPHATASE"/>
    <property type="match status" value="1"/>
</dbReference>
<keyword evidence="5" id="KW-0378">Hydrolase</keyword>
<evidence type="ECO:0000256" key="11">
    <source>
        <dbReference type="ARBA" id="ARBA00080475"/>
    </source>
</evidence>
<feature type="domain" description="Nudix hydrolase" evidence="12">
    <location>
        <begin position="38"/>
        <end position="196"/>
    </location>
</feature>
<evidence type="ECO:0000256" key="4">
    <source>
        <dbReference type="ARBA" id="ARBA00022490"/>
    </source>
</evidence>
<dbReference type="GO" id="GO:0006753">
    <property type="term" value="P:nucleoside phosphate metabolic process"/>
    <property type="evidence" value="ECO:0007669"/>
    <property type="project" value="TreeGrafter"/>
</dbReference>
<dbReference type="NCBIfam" id="TIGR00052">
    <property type="entry name" value="nudix-type nucleoside diphosphatase, YffH/AdpP family"/>
    <property type="match status" value="1"/>
</dbReference>
<name>A0A9P0CQZ4_9CUCU</name>
<dbReference type="AlphaFoldDB" id="A0A9P0CQZ4"/>
<sequence length="211" mass="24298">MDDISEVIFQPIERSRWMKLYTMQFVQNGRNRTWHIAARKDSVAIILYNKTRNVLLFVRQFRPAVYFASIPESDQKIGQEIDIKKYPPKLGITLELCAGLVDKDKSLEEIAKEEIFEECGYDVPLNSLEKIGSYRCGTGTNSGVQTDFYCEVTDDMKISVGGGIDNELIEVVEMTVDDVKKYLNQSYLNSPPGFIYCMHWFLYNKVECLCL</sequence>
<dbReference type="OrthoDB" id="10249920at2759"/>
<accession>A0A9P0CQZ4</accession>
<dbReference type="EC" id="3.6.1.45" evidence="9"/>
<proteinExistence type="predicted"/>
<dbReference type="InterPro" id="IPR015797">
    <property type="entry name" value="NUDIX_hydrolase-like_dom_sf"/>
</dbReference>
<evidence type="ECO:0000256" key="2">
    <source>
        <dbReference type="ARBA" id="ARBA00004496"/>
    </source>
</evidence>
<comment type="function">
    <text evidence="8">Hydrolyzes UDP-glucose to glucose 1-phosphate and UMP and ADP-ribose to ribose 5-phosphate and AMP. The physiological substrate is probably UDP-glucose. Poor activity on other substrates such as ADP-glucose, CDP-glucose, GDP-glucose and GDP-mannose.</text>
</comment>
<dbReference type="GO" id="GO:0019693">
    <property type="term" value="P:ribose phosphate metabolic process"/>
    <property type="evidence" value="ECO:0007669"/>
    <property type="project" value="TreeGrafter"/>
</dbReference>
<evidence type="ECO:0000256" key="5">
    <source>
        <dbReference type="ARBA" id="ARBA00022801"/>
    </source>
</evidence>
<dbReference type="GO" id="GO:0005737">
    <property type="term" value="C:cytoplasm"/>
    <property type="evidence" value="ECO:0007669"/>
    <property type="project" value="UniProtKB-SubCell"/>
</dbReference>
<comment type="subunit">
    <text evidence="3">Homodimer.</text>
</comment>
<dbReference type="InterPro" id="IPR000086">
    <property type="entry name" value="NUDIX_hydrolase_dom"/>
</dbReference>
<keyword evidence="6" id="KW-0460">Magnesium</keyword>
<comment type="subcellular location">
    <subcellularLocation>
        <location evidence="2">Cytoplasm</location>
    </subcellularLocation>
</comment>
<keyword evidence="14" id="KW-1185">Reference proteome</keyword>
<evidence type="ECO:0000256" key="7">
    <source>
        <dbReference type="ARBA" id="ARBA00051086"/>
    </source>
</evidence>
<evidence type="ECO:0000256" key="10">
    <source>
        <dbReference type="ARBA" id="ARBA00071467"/>
    </source>
</evidence>
<dbReference type="GO" id="GO:0046872">
    <property type="term" value="F:metal ion binding"/>
    <property type="evidence" value="ECO:0007669"/>
    <property type="project" value="InterPro"/>
</dbReference>
<dbReference type="PANTHER" id="PTHR11839:SF15">
    <property type="entry name" value="URIDINE DIPHOSPHATE GLUCOSE PYROPHOSPHATASE NUDT14"/>
    <property type="match status" value="1"/>
</dbReference>
<evidence type="ECO:0000256" key="1">
    <source>
        <dbReference type="ARBA" id="ARBA00001946"/>
    </source>
</evidence>
<comment type="cofactor">
    <cofactor evidence="1">
        <name>Mg(2+)</name>
        <dbReference type="ChEBI" id="CHEBI:18420"/>
    </cofactor>
</comment>
<dbReference type="EMBL" id="OV651814">
    <property type="protein sequence ID" value="CAH1106336.1"/>
    <property type="molecule type" value="Genomic_DNA"/>
</dbReference>
<evidence type="ECO:0000259" key="12">
    <source>
        <dbReference type="PROSITE" id="PS51462"/>
    </source>
</evidence>
<dbReference type="InterPro" id="IPR004385">
    <property type="entry name" value="NDP_pyrophosphatase"/>
</dbReference>
<keyword evidence="4" id="KW-0963">Cytoplasm</keyword>
<dbReference type="Proteomes" id="UP001153636">
    <property type="component" value="Chromosome 2"/>
</dbReference>